<reference evidence="4" key="1">
    <citation type="submission" date="2025-08" db="UniProtKB">
        <authorList>
            <consortium name="RefSeq"/>
        </authorList>
    </citation>
    <scope>IDENTIFICATION</scope>
    <source>
        <tissue evidence="4">Meat</tissue>
    </source>
</reference>
<dbReference type="GO" id="GO:0003723">
    <property type="term" value="F:RNA binding"/>
    <property type="evidence" value="ECO:0007669"/>
    <property type="project" value="InterPro"/>
</dbReference>
<dbReference type="InterPro" id="IPR057125">
    <property type="entry name" value="NXF1/2/3/5-like_LRR"/>
</dbReference>
<dbReference type="GO" id="GO:0005737">
    <property type="term" value="C:cytoplasm"/>
    <property type="evidence" value="ECO:0007669"/>
    <property type="project" value="InterPro"/>
</dbReference>
<dbReference type="AlphaFoldDB" id="A0A341CL44"/>
<dbReference type="InterPro" id="IPR012677">
    <property type="entry name" value="Nucleotide-bd_a/b_plait_sf"/>
</dbReference>
<dbReference type="InParanoid" id="A0A341CL44"/>
<dbReference type="Pfam" id="PF09162">
    <property type="entry name" value="Tap-RNA_bind"/>
    <property type="match status" value="1"/>
</dbReference>
<accession>A0A341CL44</accession>
<dbReference type="GO" id="GO:0016973">
    <property type="term" value="P:poly(A)+ mRNA export from nucleus"/>
    <property type="evidence" value="ECO:0007669"/>
    <property type="project" value="TreeGrafter"/>
</dbReference>
<dbReference type="Pfam" id="PF24048">
    <property type="entry name" value="LRR_NXF1-5"/>
    <property type="match status" value="1"/>
</dbReference>
<dbReference type="InterPro" id="IPR035979">
    <property type="entry name" value="RBD_domain_sf"/>
</dbReference>
<evidence type="ECO:0000259" key="1">
    <source>
        <dbReference type="Pfam" id="PF09162"/>
    </source>
</evidence>
<dbReference type="Gene3D" id="3.30.70.330">
    <property type="match status" value="1"/>
</dbReference>
<dbReference type="KEGG" id="nasi:112409002"/>
<evidence type="ECO:0000313" key="4">
    <source>
        <dbReference type="RefSeq" id="XP_024614632.1"/>
    </source>
</evidence>
<dbReference type="SUPFAM" id="SSF52058">
    <property type="entry name" value="L domain-like"/>
    <property type="match status" value="1"/>
</dbReference>
<dbReference type="PANTHER" id="PTHR10662:SF15">
    <property type="entry name" value="NUCLEAR RNA EXPORT FACTOR 5"/>
    <property type="match status" value="1"/>
</dbReference>
<name>A0A341CL44_NEOAA</name>
<evidence type="ECO:0000259" key="2">
    <source>
        <dbReference type="Pfam" id="PF24048"/>
    </source>
</evidence>
<dbReference type="Gene3D" id="3.80.10.10">
    <property type="entry name" value="Ribonuclease Inhibitor"/>
    <property type="match status" value="1"/>
</dbReference>
<dbReference type="InterPro" id="IPR015245">
    <property type="entry name" value="Tap_RNA-bd"/>
</dbReference>
<gene>
    <name evidence="4" type="primary">LOC112409002</name>
</gene>
<feature type="non-terminal residue" evidence="4">
    <location>
        <position position="1"/>
    </location>
</feature>
<dbReference type="PANTHER" id="PTHR10662">
    <property type="entry name" value="NUCLEAR RNA EXPORT FACTOR"/>
    <property type="match status" value="1"/>
</dbReference>
<sequence>SVFPGHDGIHGIKYDRTWLMSSIQRQCSVPFTPVDFHFVKNEARFFVQEASTASALMDVSYKIRDEESQEIPVFVRPSAVPYSVRYKLKPEEMEQLKLTLIKRFDVSKLALDLQRLYVDPDLVGYDIDIILNRRSCMTATLQVIEKYFPELLSLNLSTNKLYQLDGLSDIIQMAPTVKILNLSKNELTSMRELSKMRGLKLEELWLQENPLCDTFPDQSTYVRSV</sequence>
<protein>
    <submittedName>
        <fullName evidence="4">Nuclear RNA export factor 5-like</fullName>
    </submittedName>
</protein>
<keyword evidence="3" id="KW-1185">Reference proteome</keyword>
<feature type="domain" description="NXF1/2/3/5-like leucine-rich repeat" evidence="2">
    <location>
        <begin position="102"/>
        <end position="225"/>
    </location>
</feature>
<dbReference type="SUPFAM" id="SSF54928">
    <property type="entry name" value="RNA-binding domain, RBD"/>
    <property type="match status" value="1"/>
</dbReference>
<feature type="domain" description="Nuclear RNA export factor Tap RNA-binding" evidence="1">
    <location>
        <begin position="10"/>
        <end position="82"/>
    </location>
</feature>
<dbReference type="STRING" id="1706337.A0A341CL44"/>
<organism evidence="3 4">
    <name type="scientific">Neophocaena asiaeorientalis asiaeorientalis</name>
    <name type="common">Yangtze finless porpoise</name>
    <name type="synonym">Neophocaena phocaenoides subsp. asiaeorientalis</name>
    <dbReference type="NCBI Taxonomy" id="1706337"/>
    <lineage>
        <taxon>Eukaryota</taxon>
        <taxon>Metazoa</taxon>
        <taxon>Chordata</taxon>
        <taxon>Craniata</taxon>
        <taxon>Vertebrata</taxon>
        <taxon>Euteleostomi</taxon>
        <taxon>Mammalia</taxon>
        <taxon>Eutheria</taxon>
        <taxon>Laurasiatheria</taxon>
        <taxon>Artiodactyla</taxon>
        <taxon>Whippomorpha</taxon>
        <taxon>Cetacea</taxon>
        <taxon>Odontoceti</taxon>
        <taxon>Phocoenidae</taxon>
        <taxon>Neophocaena</taxon>
    </lineage>
</organism>
<dbReference type="InterPro" id="IPR032675">
    <property type="entry name" value="LRR_dom_sf"/>
</dbReference>
<dbReference type="RefSeq" id="XP_024614632.1">
    <property type="nucleotide sequence ID" value="XM_024758864.1"/>
</dbReference>
<dbReference type="GeneID" id="112409002"/>
<proteinExistence type="predicted"/>
<evidence type="ECO:0000313" key="3">
    <source>
        <dbReference type="Proteomes" id="UP000252040"/>
    </source>
</evidence>
<dbReference type="Proteomes" id="UP000252040">
    <property type="component" value="Unplaced"/>
</dbReference>
<dbReference type="GO" id="GO:0005634">
    <property type="term" value="C:nucleus"/>
    <property type="evidence" value="ECO:0007669"/>
    <property type="project" value="TreeGrafter"/>
</dbReference>
<dbReference type="InterPro" id="IPR030217">
    <property type="entry name" value="NXF_fam"/>
</dbReference>